<reference evidence="1" key="2">
    <citation type="submission" date="2020-09" db="EMBL/GenBank/DDBJ databases">
        <authorList>
            <person name="Sun Q."/>
            <person name="Zhou Y."/>
        </authorList>
    </citation>
    <scope>NUCLEOTIDE SEQUENCE</scope>
    <source>
        <strain evidence="1">CGMCC 4.3508</strain>
    </source>
</reference>
<comment type="caution">
    <text evidence="1">The sequence shown here is derived from an EMBL/GenBank/DDBJ whole genome shotgun (WGS) entry which is preliminary data.</text>
</comment>
<dbReference type="EMBL" id="BMMH01000009">
    <property type="protein sequence ID" value="GGL24111.1"/>
    <property type="molecule type" value="Genomic_DNA"/>
</dbReference>
<dbReference type="Pfam" id="PF06013">
    <property type="entry name" value="WXG100"/>
    <property type="match status" value="1"/>
</dbReference>
<evidence type="ECO:0000313" key="2">
    <source>
        <dbReference type="Proteomes" id="UP000638263"/>
    </source>
</evidence>
<dbReference type="SUPFAM" id="SSF140453">
    <property type="entry name" value="EsxAB dimer-like"/>
    <property type="match status" value="1"/>
</dbReference>
<evidence type="ECO:0008006" key="3">
    <source>
        <dbReference type="Google" id="ProtNLM"/>
    </source>
</evidence>
<dbReference type="InterPro" id="IPR036689">
    <property type="entry name" value="ESAT-6-like_sf"/>
</dbReference>
<dbReference type="Proteomes" id="UP000638263">
    <property type="component" value="Unassembled WGS sequence"/>
</dbReference>
<dbReference type="AlphaFoldDB" id="A0A917VV92"/>
<gene>
    <name evidence="1" type="ORF">GCM10011588_43630</name>
</gene>
<accession>A0A917VV92</accession>
<dbReference type="Gene3D" id="1.10.287.1060">
    <property type="entry name" value="ESAT-6-like"/>
    <property type="match status" value="1"/>
</dbReference>
<proteinExistence type="predicted"/>
<name>A0A917VV92_9NOCA</name>
<sequence>MAGEVTTDFAAMETAAKHVETVNSALVSELGNVRNLVAGTQGNWKGSAAGTFRKVMDDYDLQSKQLNDVLVEIAGLIRENGKGYTATEQANQDAINAAGASGDLGSGSSLKI</sequence>
<dbReference type="InterPro" id="IPR010310">
    <property type="entry name" value="T7SS_ESAT-6-like"/>
</dbReference>
<dbReference type="NCBIfam" id="TIGR03930">
    <property type="entry name" value="WXG100_ESAT6"/>
    <property type="match status" value="1"/>
</dbReference>
<keyword evidence="2" id="KW-1185">Reference proteome</keyword>
<organism evidence="1 2">
    <name type="scientific">Nocardia jinanensis</name>
    <dbReference type="NCBI Taxonomy" id="382504"/>
    <lineage>
        <taxon>Bacteria</taxon>
        <taxon>Bacillati</taxon>
        <taxon>Actinomycetota</taxon>
        <taxon>Actinomycetes</taxon>
        <taxon>Mycobacteriales</taxon>
        <taxon>Nocardiaceae</taxon>
        <taxon>Nocardia</taxon>
    </lineage>
</organism>
<reference evidence="1" key="1">
    <citation type="journal article" date="2014" name="Int. J. Syst. Evol. Microbiol.">
        <title>Complete genome sequence of Corynebacterium casei LMG S-19264T (=DSM 44701T), isolated from a smear-ripened cheese.</title>
        <authorList>
            <consortium name="US DOE Joint Genome Institute (JGI-PGF)"/>
            <person name="Walter F."/>
            <person name="Albersmeier A."/>
            <person name="Kalinowski J."/>
            <person name="Ruckert C."/>
        </authorList>
    </citation>
    <scope>NUCLEOTIDE SEQUENCE</scope>
    <source>
        <strain evidence="1">CGMCC 4.3508</strain>
    </source>
</reference>
<protein>
    <recommendedName>
        <fullName evidence="3">ESAT-6-like protein</fullName>
    </recommendedName>
</protein>
<dbReference type="RefSeq" id="WP_062998951.1">
    <property type="nucleotide sequence ID" value="NZ_BMMH01000009.1"/>
</dbReference>
<evidence type="ECO:0000313" key="1">
    <source>
        <dbReference type="EMBL" id="GGL24111.1"/>
    </source>
</evidence>